<evidence type="ECO:0000256" key="5">
    <source>
        <dbReference type="ARBA" id="ARBA00023157"/>
    </source>
</evidence>
<protein>
    <submittedName>
        <fullName evidence="9">Pulmonary surfactant-associated protein D-like</fullName>
    </submittedName>
</protein>
<name>A0A6P8QSI3_GEOSA</name>
<evidence type="ECO:0000313" key="9">
    <source>
        <dbReference type="RefSeq" id="XP_033798850.1"/>
    </source>
</evidence>
<dbReference type="GeneID" id="117359741"/>
<dbReference type="KEGG" id="gsh:117359741"/>
<dbReference type="OrthoDB" id="10255512at2759"/>
<feature type="compositionally biased region" description="Basic and acidic residues" evidence="6">
    <location>
        <begin position="120"/>
        <end position="140"/>
    </location>
</feature>
<dbReference type="GO" id="GO:0005581">
    <property type="term" value="C:collagen trimer"/>
    <property type="evidence" value="ECO:0007669"/>
    <property type="project" value="UniProtKB-KW"/>
</dbReference>
<dbReference type="Proteomes" id="UP000515159">
    <property type="component" value="Chromosome 4"/>
</dbReference>
<feature type="compositionally biased region" description="Basic and acidic residues" evidence="6">
    <location>
        <begin position="58"/>
        <end position="71"/>
    </location>
</feature>
<evidence type="ECO:0000259" key="7">
    <source>
        <dbReference type="PROSITE" id="PS50041"/>
    </source>
</evidence>
<evidence type="ECO:0000256" key="1">
    <source>
        <dbReference type="ARBA" id="ARBA00022729"/>
    </source>
</evidence>
<dbReference type="InterPro" id="IPR051077">
    <property type="entry name" value="Ca-dependent_lectin"/>
</dbReference>
<keyword evidence="1" id="KW-0732">Signal</keyword>
<dbReference type="GO" id="GO:0005771">
    <property type="term" value="C:multivesicular body"/>
    <property type="evidence" value="ECO:0007669"/>
    <property type="project" value="TreeGrafter"/>
</dbReference>
<dbReference type="PROSITE" id="PS50041">
    <property type="entry name" value="C_TYPE_LECTIN_2"/>
    <property type="match status" value="1"/>
</dbReference>
<dbReference type="RefSeq" id="XP_033798850.1">
    <property type="nucleotide sequence ID" value="XM_033942959.1"/>
</dbReference>
<dbReference type="AlphaFoldDB" id="A0A6P8QSI3"/>
<evidence type="ECO:0000256" key="3">
    <source>
        <dbReference type="ARBA" id="ARBA00022837"/>
    </source>
</evidence>
<dbReference type="InterPro" id="IPR001304">
    <property type="entry name" value="C-type_lectin-like"/>
</dbReference>
<gene>
    <name evidence="9" type="primary">LOC117359741</name>
</gene>
<reference evidence="9" key="1">
    <citation type="submission" date="2025-08" db="UniProtKB">
        <authorList>
            <consortium name="RefSeq"/>
        </authorList>
    </citation>
    <scope>IDENTIFICATION</scope>
</reference>
<feature type="compositionally biased region" description="Low complexity" evidence="6">
    <location>
        <begin position="72"/>
        <end position="84"/>
    </location>
</feature>
<proteinExistence type="predicted"/>
<evidence type="ECO:0000256" key="4">
    <source>
        <dbReference type="ARBA" id="ARBA00023119"/>
    </source>
</evidence>
<dbReference type="InterPro" id="IPR016186">
    <property type="entry name" value="C-type_lectin-like/link_sf"/>
</dbReference>
<dbReference type="GO" id="GO:0030246">
    <property type="term" value="F:carbohydrate binding"/>
    <property type="evidence" value="ECO:0007669"/>
    <property type="project" value="UniProtKB-KW"/>
</dbReference>
<keyword evidence="5" id="KW-1015">Disulfide bond</keyword>
<organism evidence="8 9">
    <name type="scientific">Geotrypetes seraphini</name>
    <name type="common">Gaboon caecilian</name>
    <name type="synonym">Caecilia seraphini</name>
    <dbReference type="NCBI Taxonomy" id="260995"/>
    <lineage>
        <taxon>Eukaryota</taxon>
        <taxon>Metazoa</taxon>
        <taxon>Chordata</taxon>
        <taxon>Craniata</taxon>
        <taxon>Vertebrata</taxon>
        <taxon>Euteleostomi</taxon>
        <taxon>Amphibia</taxon>
        <taxon>Gymnophiona</taxon>
        <taxon>Geotrypetes</taxon>
    </lineage>
</organism>
<evidence type="ECO:0000313" key="8">
    <source>
        <dbReference type="Proteomes" id="UP000515159"/>
    </source>
</evidence>
<dbReference type="InterPro" id="IPR016187">
    <property type="entry name" value="CTDL_fold"/>
</dbReference>
<keyword evidence="4" id="KW-0176">Collagen</keyword>
<keyword evidence="3" id="KW-0106">Calcium</keyword>
<feature type="domain" description="C-type lectin" evidence="7">
    <location>
        <begin position="177"/>
        <end position="291"/>
    </location>
</feature>
<dbReference type="PROSITE" id="PS00615">
    <property type="entry name" value="C_TYPE_LECTIN_1"/>
    <property type="match status" value="1"/>
</dbReference>
<dbReference type="PANTHER" id="PTHR24024">
    <property type="entry name" value="PULMONARY SURFACTANT-ASSOCIATED PROTEIN A"/>
    <property type="match status" value="1"/>
</dbReference>
<keyword evidence="2" id="KW-0430">Lectin</keyword>
<dbReference type="SUPFAM" id="SSF56436">
    <property type="entry name" value="C-type lectin-like"/>
    <property type="match status" value="1"/>
</dbReference>
<dbReference type="Gene3D" id="3.10.100.10">
    <property type="entry name" value="Mannose-Binding Protein A, subunit A"/>
    <property type="match status" value="1"/>
</dbReference>
<dbReference type="Pfam" id="PF00059">
    <property type="entry name" value="Lectin_C"/>
    <property type="match status" value="1"/>
</dbReference>
<dbReference type="GO" id="GO:0005615">
    <property type="term" value="C:extracellular space"/>
    <property type="evidence" value="ECO:0007669"/>
    <property type="project" value="TreeGrafter"/>
</dbReference>
<dbReference type="PANTHER" id="PTHR24024:SF15">
    <property type="entry name" value="PULMONARY SURFACTANT-ASSOCIATED PROTEIN D"/>
    <property type="match status" value="1"/>
</dbReference>
<evidence type="ECO:0000256" key="6">
    <source>
        <dbReference type="SAM" id="MobiDB-lite"/>
    </source>
</evidence>
<feature type="region of interest" description="Disordered" evidence="6">
    <location>
        <begin position="36"/>
        <end position="148"/>
    </location>
</feature>
<dbReference type="SMART" id="SM00034">
    <property type="entry name" value="CLECT"/>
    <property type="match status" value="1"/>
</dbReference>
<dbReference type="InterPro" id="IPR018378">
    <property type="entry name" value="C-type_lectin_CS"/>
</dbReference>
<sequence length="292" mass="31441">MFVGPKSPTMQSVQLSAFLMLGVFIIIATSSSDLQKSTEKENNCPTCGAAGVNGLPGRDARDGPKGEKRDLGLQGPQGPQGVPVKEGPAGLKGDKRSAGTKGKKGSSEGDGPQGVPVKEGPADLKGEKDSAGTKGEKGSSEGDGQQSVQSMIEKLTILQDNFNKLKNALIFTIGKEVGSKLYVTNGLQYEYWTARNICFRDKGQIAAPRTADENDVLQEIVLKHQKKAFLGMTDIGMEGTFQYSLGEEITYANWDENEPNNAHGDENCIELEYDGKWNDVSCSKQKLLICEF</sequence>
<dbReference type="InParanoid" id="A0A6P8QSI3"/>
<keyword evidence="8" id="KW-1185">Reference proteome</keyword>
<accession>A0A6P8QSI3</accession>
<evidence type="ECO:0000256" key="2">
    <source>
        <dbReference type="ARBA" id="ARBA00022734"/>
    </source>
</evidence>